<sequence length="154" mass="17139">MGIAERLPRKNVAAGALVRDDSGRILFISPTYKPFLDIPGGLTEDEESPLAACYREVREELGVDLQIGRLLLIDWMPTHGVWRDSVQLIFDGGVLSVEQIEAIRPAASEVSRLEFLHVDAAKQHLRPSMARRVSLAHRALLDGSTYYAEFGRTP</sequence>
<dbReference type="PANTHER" id="PTHR43046:SF12">
    <property type="entry name" value="GDP-MANNOSE MANNOSYL HYDROLASE"/>
    <property type="match status" value="1"/>
</dbReference>
<dbReference type="Gene3D" id="3.90.79.10">
    <property type="entry name" value="Nucleoside Triphosphate Pyrophosphohydrolase"/>
    <property type="match status" value="1"/>
</dbReference>
<evidence type="ECO:0000313" key="5">
    <source>
        <dbReference type="EMBL" id="ANN22348.1"/>
    </source>
</evidence>
<dbReference type="CDD" id="cd18876">
    <property type="entry name" value="NUDIX_Hydrolase"/>
    <property type="match status" value="1"/>
</dbReference>
<dbReference type="Pfam" id="PF00293">
    <property type="entry name" value="NUDIX"/>
    <property type="match status" value="1"/>
</dbReference>
<feature type="domain" description="Nudix hydrolase" evidence="4">
    <location>
        <begin position="8"/>
        <end position="139"/>
    </location>
</feature>
<dbReference type="PANTHER" id="PTHR43046">
    <property type="entry name" value="GDP-MANNOSE MANNOSYL HYDROLASE"/>
    <property type="match status" value="1"/>
</dbReference>
<dbReference type="InterPro" id="IPR000086">
    <property type="entry name" value="NUDIX_hydrolase_dom"/>
</dbReference>
<accession>A0A193CDB7</accession>
<keyword evidence="2 5" id="KW-0378">Hydrolase</keyword>
<dbReference type="InterPro" id="IPR020084">
    <property type="entry name" value="NUDIX_hydrolase_CS"/>
</dbReference>
<protein>
    <submittedName>
        <fullName evidence="5">NUDIX hydrolase</fullName>
    </submittedName>
</protein>
<evidence type="ECO:0000256" key="1">
    <source>
        <dbReference type="ARBA" id="ARBA00001946"/>
    </source>
</evidence>
<organism evidence="5 6">
    <name type="scientific">Amycolatopsis orientalis</name>
    <name type="common">Nocardia orientalis</name>
    <dbReference type="NCBI Taxonomy" id="31958"/>
    <lineage>
        <taxon>Bacteria</taxon>
        <taxon>Bacillati</taxon>
        <taxon>Actinomycetota</taxon>
        <taxon>Actinomycetes</taxon>
        <taxon>Pseudonocardiales</taxon>
        <taxon>Pseudonocardiaceae</taxon>
        <taxon>Amycolatopsis</taxon>
    </lineage>
</organism>
<dbReference type="STRING" id="31958.SD37_39910"/>
<evidence type="ECO:0000313" key="6">
    <source>
        <dbReference type="Proteomes" id="UP000093695"/>
    </source>
</evidence>
<keyword evidence="3" id="KW-0460">Magnesium</keyword>
<gene>
    <name evidence="5" type="ORF">SD37_39910</name>
</gene>
<evidence type="ECO:0000256" key="2">
    <source>
        <dbReference type="ARBA" id="ARBA00022801"/>
    </source>
</evidence>
<dbReference type="PROSITE" id="PS00893">
    <property type="entry name" value="NUDIX_BOX"/>
    <property type="match status" value="1"/>
</dbReference>
<proteinExistence type="predicted"/>
<dbReference type="SUPFAM" id="SSF55811">
    <property type="entry name" value="Nudix"/>
    <property type="match status" value="1"/>
</dbReference>
<evidence type="ECO:0000259" key="4">
    <source>
        <dbReference type="PROSITE" id="PS51462"/>
    </source>
</evidence>
<dbReference type="Proteomes" id="UP000093695">
    <property type="component" value="Chromosome"/>
</dbReference>
<reference evidence="5 6" key="1">
    <citation type="journal article" date="2015" name="Genome Announc.">
        <title>Draft Genome Sequence of Norvancomycin-Producing Strain Amycolatopsis orientalis CPCC200066.</title>
        <authorList>
            <person name="Lei X."/>
            <person name="Yuan F."/>
            <person name="Shi Y."/>
            <person name="Li X."/>
            <person name="Wang L."/>
            <person name="Hong B."/>
        </authorList>
    </citation>
    <scope>NUCLEOTIDE SEQUENCE [LARGE SCALE GENOMIC DNA]</scope>
    <source>
        <strain evidence="5 6">B-37</strain>
    </source>
</reference>
<comment type="cofactor">
    <cofactor evidence="1">
        <name>Mg(2+)</name>
        <dbReference type="ChEBI" id="CHEBI:18420"/>
    </cofactor>
</comment>
<dbReference type="GO" id="GO:0016787">
    <property type="term" value="F:hydrolase activity"/>
    <property type="evidence" value="ECO:0007669"/>
    <property type="project" value="UniProtKB-KW"/>
</dbReference>
<dbReference type="KEGG" id="aori:SD37_39910"/>
<dbReference type="AlphaFoldDB" id="A0A193CDB7"/>
<dbReference type="PROSITE" id="PS51462">
    <property type="entry name" value="NUDIX"/>
    <property type="match status" value="1"/>
</dbReference>
<keyword evidence="6" id="KW-1185">Reference proteome</keyword>
<dbReference type="EMBL" id="CP016174">
    <property type="protein sequence ID" value="ANN22348.1"/>
    <property type="molecule type" value="Genomic_DNA"/>
</dbReference>
<name>A0A193CDB7_AMYOR</name>
<dbReference type="InterPro" id="IPR015797">
    <property type="entry name" value="NUDIX_hydrolase-like_dom_sf"/>
</dbReference>
<evidence type="ECO:0000256" key="3">
    <source>
        <dbReference type="ARBA" id="ARBA00022842"/>
    </source>
</evidence>